<accession>A0A0A9E8B4</accession>
<dbReference type="EMBL" id="GBRH01201579">
    <property type="protein sequence ID" value="JAD96316.1"/>
    <property type="molecule type" value="Transcribed_RNA"/>
</dbReference>
<proteinExistence type="predicted"/>
<reference evidence="1" key="1">
    <citation type="submission" date="2014-09" db="EMBL/GenBank/DDBJ databases">
        <authorList>
            <person name="Magalhaes I.L.F."/>
            <person name="Oliveira U."/>
            <person name="Santos F.R."/>
            <person name="Vidigal T.H.D.A."/>
            <person name="Brescovit A.D."/>
            <person name="Santos A.J."/>
        </authorList>
    </citation>
    <scope>NUCLEOTIDE SEQUENCE</scope>
    <source>
        <tissue evidence="1">Shoot tissue taken approximately 20 cm above the soil surface</tissue>
    </source>
</reference>
<protein>
    <submittedName>
        <fullName evidence="1">Uncharacterized protein</fullName>
    </submittedName>
</protein>
<organism evidence="1">
    <name type="scientific">Arundo donax</name>
    <name type="common">Giant reed</name>
    <name type="synonym">Donax arundinaceus</name>
    <dbReference type="NCBI Taxonomy" id="35708"/>
    <lineage>
        <taxon>Eukaryota</taxon>
        <taxon>Viridiplantae</taxon>
        <taxon>Streptophyta</taxon>
        <taxon>Embryophyta</taxon>
        <taxon>Tracheophyta</taxon>
        <taxon>Spermatophyta</taxon>
        <taxon>Magnoliopsida</taxon>
        <taxon>Liliopsida</taxon>
        <taxon>Poales</taxon>
        <taxon>Poaceae</taxon>
        <taxon>PACMAD clade</taxon>
        <taxon>Arundinoideae</taxon>
        <taxon>Arundineae</taxon>
        <taxon>Arundo</taxon>
    </lineage>
</organism>
<reference evidence="1" key="2">
    <citation type="journal article" date="2015" name="Data Brief">
        <title>Shoot transcriptome of the giant reed, Arundo donax.</title>
        <authorList>
            <person name="Barrero R.A."/>
            <person name="Guerrero F.D."/>
            <person name="Moolhuijzen P."/>
            <person name="Goolsby J.A."/>
            <person name="Tidwell J."/>
            <person name="Bellgard S.E."/>
            <person name="Bellgard M.I."/>
        </authorList>
    </citation>
    <scope>NUCLEOTIDE SEQUENCE</scope>
    <source>
        <tissue evidence="1">Shoot tissue taken approximately 20 cm above the soil surface</tissue>
    </source>
</reference>
<dbReference type="AlphaFoldDB" id="A0A0A9E8B4"/>
<evidence type="ECO:0000313" key="1">
    <source>
        <dbReference type="EMBL" id="JAD96316.1"/>
    </source>
</evidence>
<sequence>MLVVVRWNLAIHTQQHLTTFHPWELRIWVCRRGTPISQEFTRAANLSEQIDSPVEDDSGDRFTNISVFESPPRHGWSRYVNFEFLNGTCSSFFAIEKITSLRHDKLLLIA</sequence>
<name>A0A0A9E8B4_ARUDO</name>